<evidence type="ECO:0000256" key="1">
    <source>
        <dbReference type="ARBA" id="ARBA00006484"/>
    </source>
</evidence>
<dbReference type="InterPro" id="IPR020904">
    <property type="entry name" value="Sc_DH/Rdtase_CS"/>
</dbReference>
<name>A0A0R2SBH9_9GAMM</name>
<gene>
    <name evidence="4" type="ORF">ABR69_02080</name>
</gene>
<reference evidence="4 5" key="1">
    <citation type="submission" date="2015-10" db="EMBL/GenBank/DDBJ databases">
        <title>Metagenome-Assembled Genomes uncover a global brackish microbiome.</title>
        <authorList>
            <person name="Hugerth L.W."/>
            <person name="Larsson J."/>
            <person name="Alneberg J."/>
            <person name="Lindh M.V."/>
            <person name="Legrand C."/>
            <person name="Pinhassi J."/>
            <person name="Andersson A.F."/>
        </authorList>
    </citation>
    <scope>NUCLEOTIDE SEQUENCE [LARGE SCALE GENOMIC DNA]</scope>
    <source>
        <strain evidence="4">BACL4 MAG-120507-bin80</strain>
    </source>
</reference>
<evidence type="ECO:0000313" key="5">
    <source>
        <dbReference type="Proteomes" id="UP000051934"/>
    </source>
</evidence>
<dbReference type="PROSITE" id="PS00061">
    <property type="entry name" value="ADH_SHORT"/>
    <property type="match status" value="1"/>
</dbReference>
<organism evidence="4 5">
    <name type="scientific">OM182 bacterium BACL3 MAG-120507-bin80</name>
    <dbReference type="NCBI Taxonomy" id="1655577"/>
    <lineage>
        <taxon>Bacteria</taxon>
        <taxon>Pseudomonadati</taxon>
        <taxon>Pseudomonadota</taxon>
        <taxon>Gammaproteobacteria</taxon>
        <taxon>OMG group</taxon>
        <taxon>OM182 clade</taxon>
    </lineage>
</organism>
<dbReference type="Gene3D" id="3.40.50.720">
    <property type="entry name" value="NAD(P)-binding Rossmann-like Domain"/>
    <property type="match status" value="1"/>
</dbReference>
<dbReference type="AlphaFoldDB" id="A0A0R2SBH9"/>
<dbReference type="SUPFAM" id="SSF51735">
    <property type="entry name" value="NAD(P)-binding Rossmann-fold domains"/>
    <property type="match status" value="1"/>
</dbReference>
<evidence type="ECO:0000313" key="4">
    <source>
        <dbReference type="EMBL" id="KRO72118.1"/>
    </source>
</evidence>
<evidence type="ECO:0000256" key="3">
    <source>
        <dbReference type="RuleBase" id="RU000363"/>
    </source>
</evidence>
<dbReference type="GO" id="GO:0016491">
    <property type="term" value="F:oxidoreductase activity"/>
    <property type="evidence" value="ECO:0007669"/>
    <property type="project" value="UniProtKB-KW"/>
</dbReference>
<dbReference type="PANTHER" id="PTHR43391">
    <property type="entry name" value="RETINOL DEHYDROGENASE-RELATED"/>
    <property type="match status" value="1"/>
</dbReference>
<proteinExistence type="inferred from homology"/>
<dbReference type="PRINTS" id="PR00081">
    <property type="entry name" value="GDHRDH"/>
</dbReference>
<accession>A0A0R2SBH9</accession>
<dbReference type="PRINTS" id="PR00080">
    <property type="entry name" value="SDRFAMILY"/>
</dbReference>
<comment type="similarity">
    <text evidence="1 3">Belongs to the short-chain dehydrogenases/reductases (SDR) family.</text>
</comment>
<dbReference type="PANTHER" id="PTHR43391:SF26">
    <property type="entry name" value="BLL7251 PROTEIN"/>
    <property type="match status" value="1"/>
</dbReference>
<protein>
    <submittedName>
        <fullName evidence="4">Short-chain dehydrogenase</fullName>
    </submittedName>
</protein>
<evidence type="ECO:0000256" key="2">
    <source>
        <dbReference type="ARBA" id="ARBA00023002"/>
    </source>
</evidence>
<sequence>MHIKDKVVVVTGGASGIGKSLSERFAREGARAVIVSDINQAGVDATVADIAALTEARGIVANVGKEDEVSALVDATLAEFGHIDLFCSNAGIFTAGGENVSTEAWQSIWDINVMSHVFAARAVLPSMLERGEGYLLNTSSAAGLLSQVGSAPYSVTKHAAIGFAEWLSITYGNRGIKVSALCPQAVRTAMTAVGAGDGGVAGLDGMLEPEQLANTVIETLEKEEFLVLPHPEVLTYMRRKTDDYDRWLGGMRRLNDKFEDAYRKREESQD</sequence>
<dbReference type="CDD" id="cd05233">
    <property type="entry name" value="SDR_c"/>
    <property type="match status" value="1"/>
</dbReference>
<keyword evidence="2" id="KW-0560">Oxidoreductase</keyword>
<dbReference type="InterPro" id="IPR036291">
    <property type="entry name" value="NAD(P)-bd_dom_sf"/>
</dbReference>
<comment type="caution">
    <text evidence="4">The sequence shown here is derived from an EMBL/GenBank/DDBJ whole genome shotgun (WGS) entry which is preliminary data.</text>
</comment>
<dbReference type="Proteomes" id="UP000051934">
    <property type="component" value="Unassembled WGS sequence"/>
</dbReference>
<dbReference type="Pfam" id="PF00106">
    <property type="entry name" value="adh_short"/>
    <property type="match status" value="1"/>
</dbReference>
<dbReference type="InterPro" id="IPR002347">
    <property type="entry name" value="SDR_fam"/>
</dbReference>
<dbReference type="EMBL" id="LIBB01000097">
    <property type="protein sequence ID" value="KRO72118.1"/>
    <property type="molecule type" value="Genomic_DNA"/>
</dbReference>